<name>A0A8T2P4A3_9TELE</name>
<evidence type="ECO:0000256" key="9">
    <source>
        <dbReference type="SAM" id="SignalP"/>
    </source>
</evidence>
<evidence type="ECO:0000256" key="2">
    <source>
        <dbReference type="ARBA" id="ARBA00022692"/>
    </source>
</evidence>
<dbReference type="Pfam" id="PF09240">
    <property type="entry name" value="IL6Ra-bind"/>
    <property type="match status" value="1"/>
</dbReference>
<accession>A0A8T2P4A3</accession>
<evidence type="ECO:0000259" key="10">
    <source>
        <dbReference type="PROSITE" id="PS50853"/>
    </source>
</evidence>
<keyword evidence="7" id="KW-0325">Glycoprotein</keyword>
<evidence type="ECO:0000313" key="12">
    <source>
        <dbReference type="Proteomes" id="UP000824540"/>
    </source>
</evidence>
<reference evidence="11" key="1">
    <citation type="thesis" date="2021" institute="BYU ScholarsArchive" country="Provo, UT, USA">
        <title>Applications of and Algorithms for Genome Assembly and Genomic Analyses with an Emphasis on Marine Teleosts.</title>
        <authorList>
            <person name="Pickett B.D."/>
        </authorList>
    </citation>
    <scope>NUCLEOTIDE SEQUENCE</scope>
    <source>
        <strain evidence="11">HI-2016</strain>
    </source>
</reference>
<evidence type="ECO:0000256" key="4">
    <source>
        <dbReference type="ARBA" id="ARBA00022989"/>
    </source>
</evidence>
<feature type="signal peptide" evidence="9">
    <location>
        <begin position="1"/>
        <end position="25"/>
    </location>
</feature>
<organism evidence="11 12">
    <name type="scientific">Albula glossodonta</name>
    <name type="common">roundjaw bonefish</name>
    <dbReference type="NCBI Taxonomy" id="121402"/>
    <lineage>
        <taxon>Eukaryota</taxon>
        <taxon>Metazoa</taxon>
        <taxon>Chordata</taxon>
        <taxon>Craniata</taxon>
        <taxon>Vertebrata</taxon>
        <taxon>Euteleostomi</taxon>
        <taxon>Actinopterygii</taxon>
        <taxon>Neopterygii</taxon>
        <taxon>Teleostei</taxon>
        <taxon>Albuliformes</taxon>
        <taxon>Albulidae</taxon>
        <taxon>Albula</taxon>
    </lineage>
</organism>
<evidence type="ECO:0000313" key="11">
    <source>
        <dbReference type="EMBL" id="KAG9346536.1"/>
    </source>
</evidence>
<dbReference type="GO" id="GO:0009897">
    <property type="term" value="C:external side of plasma membrane"/>
    <property type="evidence" value="ECO:0007669"/>
    <property type="project" value="TreeGrafter"/>
</dbReference>
<dbReference type="GO" id="GO:0004896">
    <property type="term" value="F:cytokine receptor activity"/>
    <property type="evidence" value="ECO:0007669"/>
    <property type="project" value="TreeGrafter"/>
</dbReference>
<evidence type="ECO:0000256" key="6">
    <source>
        <dbReference type="ARBA" id="ARBA00023170"/>
    </source>
</evidence>
<evidence type="ECO:0000256" key="3">
    <source>
        <dbReference type="ARBA" id="ARBA00022729"/>
    </source>
</evidence>
<dbReference type="InterPro" id="IPR015321">
    <property type="entry name" value="TypeI_recpt_CBD"/>
</dbReference>
<dbReference type="InterPro" id="IPR013783">
    <property type="entry name" value="Ig-like_fold"/>
</dbReference>
<dbReference type="PANTHER" id="PTHR23037">
    <property type="entry name" value="CYTOKINE RECEPTOR"/>
    <property type="match status" value="1"/>
</dbReference>
<dbReference type="OrthoDB" id="9826641at2759"/>
<dbReference type="EMBL" id="JAFBMS010000015">
    <property type="protein sequence ID" value="KAG9346536.1"/>
    <property type="molecule type" value="Genomic_DNA"/>
</dbReference>
<evidence type="ECO:0000256" key="5">
    <source>
        <dbReference type="ARBA" id="ARBA00023136"/>
    </source>
</evidence>
<dbReference type="CDD" id="cd00063">
    <property type="entry name" value="FN3"/>
    <property type="match status" value="1"/>
</dbReference>
<comment type="subcellular location">
    <subcellularLocation>
        <location evidence="1">Membrane</location>
        <topology evidence="1">Single-pass type I membrane protein</topology>
    </subcellularLocation>
</comment>
<evidence type="ECO:0000256" key="8">
    <source>
        <dbReference type="SAM" id="Phobius"/>
    </source>
</evidence>
<dbReference type="InterPro" id="IPR003961">
    <property type="entry name" value="FN3_dom"/>
</dbReference>
<comment type="caution">
    <text evidence="11">The sequence shown here is derived from an EMBL/GenBank/DDBJ whole genome shotgun (WGS) entry which is preliminary data.</text>
</comment>
<keyword evidence="5 8" id="KW-0472">Membrane</keyword>
<evidence type="ECO:0000256" key="1">
    <source>
        <dbReference type="ARBA" id="ARBA00004479"/>
    </source>
</evidence>
<keyword evidence="6" id="KW-0675">Receptor</keyword>
<keyword evidence="2 8" id="KW-0812">Transmembrane</keyword>
<keyword evidence="4 8" id="KW-1133">Transmembrane helix</keyword>
<feature type="domain" description="Fibronectin type-III" evidence="10">
    <location>
        <begin position="240"/>
        <end position="335"/>
    </location>
</feature>
<proteinExistence type="predicted"/>
<dbReference type="SUPFAM" id="SSF49265">
    <property type="entry name" value="Fibronectin type III"/>
    <property type="match status" value="3"/>
</dbReference>
<protein>
    <recommendedName>
        <fullName evidence="10">Fibronectin type-III domain-containing protein</fullName>
    </recommendedName>
</protein>
<keyword evidence="12" id="KW-1185">Reference proteome</keyword>
<feature type="chain" id="PRO_5035926701" description="Fibronectin type-III domain-containing protein" evidence="9">
    <location>
        <begin position="26"/>
        <end position="385"/>
    </location>
</feature>
<dbReference type="InterPro" id="IPR036116">
    <property type="entry name" value="FN3_sf"/>
</dbReference>
<evidence type="ECO:0000256" key="7">
    <source>
        <dbReference type="ARBA" id="ARBA00023180"/>
    </source>
</evidence>
<dbReference type="Proteomes" id="UP000824540">
    <property type="component" value="Unassembled WGS sequence"/>
</dbReference>
<gene>
    <name evidence="11" type="ORF">JZ751_006847</name>
</gene>
<dbReference type="PROSITE" id="PS50853">
    <property type="entry name" value="FN3"/>
    <property type="match status" value="1"/>
</dbReference>
<dbReference type="AlphaFoldDB" id="A0A8T2P4A3"/>
<dbReference type="Gene3D" id="2.60.40.10">
    <property type="entry name" value="Immunoglobulins"/>
    <property type="match status" value="3"/>
</dbReference>
<feature type="transmembrane region" description="Helical" evidence="8">
    <location>
        <begin position="342"/>
        <end position="369"/>
    </location>
</feature>
<sequence length="385" mass="44142">MKAVMWCSILWKLMAFSLLLSKCQAENRVTVDRPRNLQIIDPGHLGQLYIHWNLPASLENQTECPVRFQLQFFDTYEDDWTTIRTTQQSYLAQFDLEQNVHVRVQTMLGGPCTNGSGEVLSLPAEVLLKPLAVGSSDSKIKDLSCVFYQREYMDCIWEKGNEEPPKVTYHLYFWHKGMEMAMECPIYLQSHGYRSGCRFLWDSLIEFTEFNICVNGSSSGALSQPAYFSMQIQNHVKPGAIDTLTLETHGDSFILLEWTPPKGRIPNDCLEFEVESRPESMEGLTVRNITTEPSFNISSPGQYNGLCFRIRSRVHILCSDDSFWSEWSHPSCMPESPDYFHIWTQPVVLCVLAIAVIIFFSFSVCCLLYRKVLKTKQRKSGALFG</sequence>
<keyword evidence="3 9" id="KW-0732">Signal</keyword>
<dbReference type="PANTHER" id="PTHR23037:SF45">
    <property type="entry name" value="INTERLEUKIN 13 RECEPTOR SUBUNIT ALPHA 2"/>
    <property type="match status" value="1"/>
</dbReference>